<dbReference type="Proteomes" id="UP000239757">
    <property type="component" value="Unassembled WGS sequence"/>
</dbReference>
<sequence length="161" mass="18240">MPNAVKFLKELLANKRKLDETSHVELNAEISLKNIHEPCSSNNKGPIYEEHRLQIKELDESRTHKSRTHDKLKLRHDELNIAPNQLKVRDKVLLDAADPHIATSEPNGAIPLTVLSIFPYGTVQVIHPKFSTFKDLWTNEPLLPPEYPPPLSSLPSADYSP</sequence>
<dbReference type="AlphaFoldDB" id="A0A2P5YHE1"/>
<organism evidence="1 2">
    <name type="scientific">Gossypium barbadense</name>
    <name type="common">Sea Island cotton</name>
    <name type="synonym">Hibiscus barbadensis</name>
    <dbReference type="NCBI Taxonomy" id="3634"/>
    <lineage>
        <taxon>Eukaryota</taxon>
        <taxon>Viridiplantae</taxon>
        <taxon>Streptophyta</taxon>
        <taxon>Embryophyta</taxon>
        <taxon>Tracheophyta</taxon>
        <taxon>Spermatophyta</taxon>
        <taxon>Magnoliopsida</taxon>
        <taxon>eudicotyledons</taxon>
        <taxon>Gunneridae</taxon>
        <taxon>Pentapetalae</taxon>
        <taxon>rosids</taxon>
        <taxon>malvids</taxon>
        <taxon>Malvales</taxon>
        <taxon>Malvaceae</taxon>
        <taxon>Malvoideae</taxon>
        <taxon>Gossypium</taxon>
    </lineage>
</organism>
<evidence type="ECO:0000313" key="1">
    <source>
        <dbReference type="EMBL" id="PPS15010.1"/>
    </source>
</evidence>
<reference evidence="1 2" key="1">
    <citation type="submission" date="2015-01" db="EMBL/GenBank/DDBJ databases">
        <title>Genome of allotetraploid Gossypium barbadense reveals genomic plasticity and fiber elongation in cotton evolution.</title>
        <authorList>
            <person name="Chen X."/>
            <person name="Liu X."/>
            <person name="Zhao B."/>
            <person name="Zheng H."/>
            <person name="Hu Y."/>
            <person name="Lu G."/>
            <person name="Yang C."/>
            <person name="Chen J."/>
            <person name="Shan C."/>
            <person name="Zhang L."/>
            <person name="Zhou Y."/>
            <person name="Wang L."/>
            <person name="Guo W."/>
            <person name="Bai Y."/>
            <person name="Ruan J."/>
            <person name="Shangguan X."/>
            <person name="Mao Y."/>
            <person name="Jiang J."/>
            <person name="Zhu Y."/>
            <person name="Lei J."/>
            <person name="Kang H."/>
            <person name="Chen S."/>
            <person name="He X."/>
            <person name="Wang R."/>
            <person name="Wang Y."/>
            <person name="Chen J."/>
            <person name="Wang L."/>
            <person name="Yu S."/>
            <person name="Wang B."/>
            <person name="Wei J."/>
            <person name="Song S."/>
            <person name="Lu X."/>
            <person name="Gao Z."/>
            <person name="Gu W."/>
            <person name="Deng X."/>
            <person name="Ma D."/>
            <person name="Wang S."/>
            <person name="Liang W."/>
            <person name="Fang L."/>
            <person name="Cai C."/>
            <person name="Zhu X."/>
            <person name="Zhou B."/>
            <person name="Zhang Y."/>
            <person name="Chen Z."/>
            <person name="Xu S."/>
            <person name="Zhu R."/>
            <person name="Wang S."/>
            <person name="Zhang T."/>
            <person name="Zhao G."/>
        </authorList>
    </citation>
    <scope>NUCLEOTIDE SEQUENCE [LARGE SCALE GENOMIC DNA]</scope>
    <source>
        <strain evidence="2">cv. Xinhai21</strain>
        <tissue evidence="1">Leaf</tissue>
    </source>
</reference>
<accession>A0A2P5YHE1</accession>
<name>A0A2P5YHE1_GOSBA</name>
<protein>
    <submittedName>
        <fullName evidence="1">Uncharacterized protein</fullName>
    </submittedName>
</protein>
<gene>
    <name evidence="1" type="ORF">GOBAR_AA05570</name>
</gene>
<evidence type="ECO:0000313" key="2">
    <source>
        <dbReference type="Proteomes" id="UP000239757"/>
    </source>
</evidence>
<proteinExistence type="predicted"/>
<dbReference type="EMBL" id="KZ663199">
    <property type="protein sequence ID" value="PPS15010.1"/>
    <property type="molecule type" value="Genomic_DNA"/>
</dbReference>